<comment type="caution">
    <text evidence="8">The sequence shown here is derived from an EMBL/GenBank/DDBJ whole genome shotgun (WGS) entry which is preliminary data.</text>
</comment>
<evidence type="ECO:0000313" key="9">
    <source>
        <dbReference type="Proteomes" id="UP000315669"/>
    </source>
</evidence>
<organism evidence="8 9">
    <name type="scientific">Aerophobetes bacterium</name>
    <dbReference type="NCBI Taxonomy" id="2030807"/>
    <lineage>
        <taxon>Bacteria</taxon>
        <taxon>Candidatus Aerophobota</taxon>
    </lineage>
</organism>
<accession>A0A523Y3N7</accession>
<dbReference type="SMART" id="SM00387">
    <property type="entry name" value="HATPase_c"/>
    <property type="match status" value="1"/>
</dbReference>
<reference evidence="8 9" key="1">
    <citation type="submission" date="2019-03" db="EMBL/GenBank/DDBJ databases">
        <title>Metabolic potential of uncultured bacteria and archaea associated with petroleum seepage in deep-sea sediments.</title>
        <authorList>
            <person name="Dong X."/>
            <person name="Hubert C."/>
        </authorList>
    </citation>
    <scope>NUCLEOTIDE SEQUENCE [LARGE SCALE GENOMIC DNA]</scope>
    <source>
        <strain evidence="8">E29_bin25</strain>
    </source>
</reference>
<feature type="domain" description="Histidine kinase" evidence="7">
    <location>
        <begin position="68"/>
        <end position="263"/>
    </location>
</feature>
<dbReference type="InterPro" id="IPR004358">
    <property type="entry name" value="Sig_transdc_His_kin-like_C"/>
</dbReference>
<dbReference type="CDD" id="cd00082">
    <property type="entry name" value="HisKA"/>
    <property type="match status" value="1"/>
</dbReference>
<dbReference type="SUPFAM" id="SSF47384">
    <property type="entry name" value="Homodimeric domain of signal transducing histidine kinase"/>
    <property type="match status" value="1"/>
</dbReference>
<dbReference type="InterPro" id="IPR005467">
    <property type="entry name" value="His_kinase_dom"/>
</dbReference>
<keyword evidence="5 8" id="KW-0418">Kinase</keyword>
<dbReference type="SUPFAM" id="SSF55874">
    <property type="entry name" value="ATPase domain of HSP90 chaperone/DNA topoisomerase II/histidine kinase"/>
    <property type="match status" value="1"/>
</dbReference>
<dbReference type="PANTHER" id="PTHR43711">
    <property type="entry name" value="TWO-COMPONENT HISTIDINE KINASE"/>
    <property type="match status" value="1"/>
</dbReference>
<dbReference type="PANTHER" id="PTHR43711:SF31">
    <property type="entry name" value="HISTIDINE KINASE"/>
    <property type="match status" value="1"/>
</dbReference>
<protein>
    <recommendedName>
        <fullName evidence="2">histidine kinase</fullName>
        <ecNumber evidence="2">2.7.13.3</ecNumber>
    </recommendedName>
</protein>
<comment type="catalytic activity">
    <reaction evidence="1">
        <text>ATP + protein L-histidine = ADP + protein N-phospho-L-histidine.</text>
        <dbReference type="EC" id="2.7.13.3"/>
    </reaction>
</comment>
<keyword evidence="6" id="KW-0902">Two-component regulatory system</keyword>
<dbReference type="Pfam" id="PF02518">
    <property type="entry name" value="HATPase_c"/>
    <property type="match status" value="1"/>
</dbReference>
<dbReference type="InterPro" id="IPR036890">
    <property type="entry name" value="HATPase_C_sf"/>
</dbReference>
<dbReference type="InterPro" id="IPR003661">
    <property type="entry name" value="HisK_dim/P_dom"/>
</dbReference>
<dbReference type="Gene3D" id="3.30.565.10">
    <property type="entry name" value="Histidine kinase-like ATPase, C-terminal domain"/>
    <property type="match status" value="1"/>
</dbReference>
<dbReference type="AlphaFoldDB" id="A0A523Y3N7"/>
<evidence type="ECO:0000313" key="8">
    <source>
        <dbReference type="EMBL" id="TET86176.1"/>
    </source>
</evidence>
<evidence type="ECO:0000256" key="3">
    <source>
        <dbReference type="ARBA" id="ARBA00022553"/>
    </source>
</evidence>
<dbReference type="InterPro" id="IPR003594">
    <property type="entry name" value="HATPase_dom"/>
</dbReference>
<keyword evidence="4" id="KW-0808">Transferase</keyword>
<dbReference type="Proteomes" id="UP000315669">
    <property type="component" value="Unassembled WGS sequence"/>
</dbReference>
<proteinExistence type="predicted"/>
<evidence type="ECO:0000256" key="1">
    <source>
        <dbReference type="ARBA" id="ARBA00000085"/>
    </source>
</evidence>
<evidence type="ECO:0000259" key="7">
    <source>
        <dbReference type="PROSITE" id="PS50109"/>
    </source>
</evidence>
<evidence type="ECO:0000256" key="6">
    <source>
        <dbReference type="ARBA" id="ARBA00023012"/>
    </source>
</evidence>
<evidence type="ECO:0000256" key="5">
    <source>
        <dbReference type="ARBA" id="ARBA00022777"/>
    </source>
</evidence>
<dbReference type="EMBL" id="SOII01000057">
    <property type="protein sequence ID" value="TET86176.1"/>
    <property type="molecule type" value="Genomic_DNA"/>
</dbReference>
<sequence length="303" mass="35055">CAVRRTLRTKKNSKGLKIIKRGREEKHLDVYSFPLPGVQGAPNYVVEVIQDNTQLYKLVELSDRLTAFASHELKTPLATIYQLTTILEQMNLPSGKRRALFNRILSRSQHGLKTVENFLIYSRIKAAELEIVPKKVNFYRDVLEKVLDFQREYTLKKGMKFICDVPKDLKVICDADYVEVIYNNLLTNAIRYGEENTEIFIGYSDKDDRYHYFSVASMGEPISEEDREVIFKRYVTTRKDGSGIGLDVARELVRKHGGRIWVEPCYFVQGKCLSGEMTDQRYKGKAKEGNNFVFTILKELKEV</sequence>
<gene>
    <name evidence="8" type="ORF">E3J32_00800</name>
</gene>
<keyword evidence="3" id="KW-0597">Phosphoprotein</keyword>
<name>A0A523Y3N7_UNCAE</name>
<dbReference type="GO" id="GO:0000155">
    <property type="term" value="F:phosphorelay sensor kinase activity"/>
    <property type="evidence" value="ECO:0007669"/>
    <property type="project" value="InterPro"/>
</dbReference>
<dbReference type="PRINTS" id="PR00344">
    <property type="entry name" value="BCTRLSENSOR"/>
</dbReference>
<dbReference type="InterPro" id="IPR050736">
    <property type="entry name" value="Sensor_HK_Regulatory"/>
</dbReference>
<evidence type="ECO:0000256" key="4">
    <source>
        <dbReference type="ARBA" id="ARBA00022679"/>
    </source>
</evidence>
<dbReference type="Gene3D" id="1.10.287.130">
    <property type="match status" value="1"/>
</dbReference>
<dbReference type="EC" id="2.7.13.3" evidence="2"/>
<dbReference type="SMART" id="SM00388">
    <property type="entry name" value="HisKA"/>
    <property type="match status" value="1"/>
</dbReference>
<evidence type="ECO:0000256" key="2">
    <source>
        <dbReference type="ARBA" id="ARBA00012438"/>
    </source>
</evidence>
<feature type="non-terminal residue" evidence="8">
    <location>
        <position position="1"/>
    </location>
</feature>
<dbReference type="Pfam" id="PF00512">
    <property type="entry name" value="HisKA"/>
    <property type="match status" value="1"/>
</dbReference>
<dbReference type="InterPro" id="IPR036097">
    <property type="entry name" value="HisK_dim/P_sf"/>
</dbReference>
<dbReference type="PROSITE" id="PS50109">
    <property type="entry name" value="HIS_KIN"/>
    <property type="match status" value="1"/>
</dbReference>